<comment type="caution">
    <text evidence="1">The sequence shown here is derived from an EMBL/GenBank/DDBJ whole genome shotgun (WGS) entry which is preliminary data.</text>
</comment>
<proteinExistence type="predicted"/>
<reference evidence="1" key="1">
    <citation type="journal article" date="2019" name="bioRxiv">
        <title>The Genome of the Zebra Mussel, Dreissena polymorpha: A Resource for Invasive Species Research.</title>
        <authorList>
            <person name="McCartney M.A."/>
            <person name="Auch B."/>
            <person name="Kono T."/>
            <person name="Mallez S."/>
            <person name="Zhang Y."/>
            <person name="Obille A."/>
            <person name="Becker A."/>
            <person name="Abrahante J.E."/>
            <person name="Garbe J."/>
            <person name="Badalamenti J.P."/>
            <person name="Herman A."/>
            <person name="Mangelson H."/>
            <person name="Liachko I."/>
            <person name="Sullivan S."/>
            <person name="Sone E.D."/>
            <person name="Koren S."/>
            <person name="Silverstein K.A.T."/>
            <person name="Beckman K.B."/>
            <person name="Gohl D.M."/>
        </authorList>
    </citation>
    <scope>NUCLEOTIDE SEQUENCE</scope>
    <source>
        <strain evidence="1">Duluth1</strain>
        <tissue evidence="1">Whole animal</tissue>
    </source>
</reference>
<accession>A0A9D3YDP5</accession>
<dbReference type="EMBL" id="JAIWYP010000016">
    <property type="protein sequence ID" value="KAH3696614.1"/>
    <property type="molecule type" value="Genomic_DNA"/>
</dbReference>
<gene>
    <name evidence="1" type="ORF">DPMN_084090</name>
</gene>
<keyword evidence="2" id="KW-1185">Reference proteome</keyword>
<sequence>MFWKCYIEATWLRLELFIGNQKIAFQKGSMETTKFHFDKFHGSYKIDMGNVPWKQTCFVLE</sequence>
<dbReference type="AlphaFoldDB" id="A0A9D3YDP5"/>
<organism evidence="1 2">
    <name type="scientific">Dreissena polymorpha</name>
    <name type="common">Zebra mussel</name>
    <name type="synonym">Mytilus polymorpha</name>
    <dbReference type="NCBI Taxonomy" id="45954"/>
    <lineage>
        <taxon>Eukaryota</taxon>
        <taxon>Metazoa</taxon>
        <taxon>Spiralia</taxon>
        <taxon>Lophotrochozoa</taxon>
        <taxon>Mollusca</taxon>
        <taxon>Bivalvia</taxon>
        <taxon>Autobranchia</taxon>
        <taxon>Heteroconchia</taxon>
        <taxon>Euheterodonta</taxon>
        <taxon>Imparidentia</taxon>
        <taxon>Neoheterodontei</taxon>
        <taxon>Myida</taxon>
        <taxon>Dreissenoidea</taxon>
        <taxon>Dreissenidae</taxon>
        <taxon>Dreissena</taxon>
    </lineage>
</organism>
<reference evidence="1" key="2">
    <citation type="submission" date="2020-11" db="EMBL/GenBank/DDBJ databases">
        <authorList>
            <person name="McCartney M.A."/>
            <person name="Auch B."/>
            <person name="Kono T."/>
            <person name="Mallez S."/>
            <person name="Becker A."/>
            <person name="Gohl D.M."/>
            <person name="Silverstein K.A.T."/>
            <person name="Koren S."/>
            <person name="Bechman K.B."/>
            <person name="Herman A."/>
            <person name="Abrahante J.E."/>
            <person name="Garbe J."/>
        </authorList>
    </citation>
    <scope>NUCLEOTIDE SEQUENCE</scope>
    <source>
        <strain evidence="1">Duluth1</strain>
        <tissue evidence="1">Whole animal</tissue>
    </source>
</reference>
<evidence type="ECO:0000313" key="2">
    <source>
        <dbReference type="Proteomes" id="UP000828390"/>
    </source>
</evidence>
<evidence type="ECO:0000313" key="1">
    <source>
        <dbReference type="EMBL" id="KAH3696614.1"/>
    </source>
</evidence>
<name>A0A9D3YDP5_DREPO</name>
<dbReference type="Proteomes" id="UP000828390">
    <property type="component" value="Unassembled WGS sequence"/>
</dbReference>
<protein>
    <submittedName>
        <fullName evidence="1">Uncharacterized protein</fullName>
    </submittedName>
</protein>